<dbReference type="Proteomes" id="UP000298061">
    <property type="component" value="Unassembled WGS sequence"/>
</dbReference>
<feature type="non-terminal residue" evidence="3">
    <location>
        <position position="371"/>
    </location>
</feature>
<feature type="compositionally biased region" description="Basic and acidic residues" evidence="1">
    <location>
        <begin position="74"/>
        <end position="88"/>
    </location>
</feature>
<reference evidence="3 4" key="1">
    <citation type="submission" date="2019-02" db="EMBL/GenBank/DDBJ databases">
        <title>Genome sequencing of the rare red list fungi Hericium alpestre (H. flagellum).</title>
        <authorList>
            <person name="Buettner E."/>
            <person name="Kellner H."/>
        </authorList>
    </citation>
    <scope>NUCLEOTIDE SEQUENCE [LARGE SCALE GENOMIC DNA]</scope>
    <source>
        <strain evidence="3 4">DSM 108284</strain>
    </source>
</reference>
<dbReference type="InterPro" id="IPR015943">
    <property type="entry name" value="WD40/YVTN_repeat-like_dom_sf"/>
</dbReference>
<dbReference type="InterPro" id="IPR018846">
    <property type="entry name" value="Beta-prop_RSE1/DDB1/CPSF1_1st"/>
</dbReference>
<evidence type="ECO:0000313" key="3">
    <source>
        <dbReference type="EMBL" id="TFY80517.1"/>
    </source>
</evidence>
<accession>A0A4Z0A2I1</accession>
<dbReference type="Pfam" id="PF10433">
    <property type="entry name" value="Beta-prop_RSE1_1st"/>
    <property type="match status" value="1"/>
</dbReference>
<dbReference type="STRING" id="135208.A0A4Z0A2I1"/>
<comment type="caution">
    <text evidence="3">The sequence shown here is derived from an EMBL/GenBank/DDBJ whole genome shotgun (WGS) entry which is preliminary data.</text>
</comment>
<feature type="domain" description="RSE1/DDB1/CPSF1 first beta-propeller" evidence="2">
    <location>
        <begin position="129"/>
        <end position="362"/>
    </location>
</feature>
<dbReference type="EMBL" id="SFCI01000328">
    <property type="protein sequence ID" value="TFY80517.1"/>
    <property type="molecule type" value="Genomic_DNA"/>
</dbReference>
<keyword evidence="4" id="KW-1185">Reference proteome</keyword>
<protein>
    <recommendedName>
        <fullName evidence="2">RSE1/DDB1/CPSF1 first beta-propeller domain-containing protein</fullName>
    </recommendedName>
</protein>
<evidence type="ECO:0000259" key="2">
    <source>
        <dbReference type="Pfam" id="PF10433"/>
    </source>
</evidence>
<evidence type="ECO:0000256" key="1">
    <source>
        <dbReference type="SAM" id="MobiDB-lite"/>
    </source>
</evidence>
<feature type="region of interest" description="Disordered" evidence="1">
    <location>
        <begin position="69"/>
        <end position="90"/>
    </location>
</feature>
<dbReference type="PANTHER" id="PTHR10644">
    <property type="entry name" value="DNA REPAIR/RNA PROCESSING CPSF FAMILY"/>
    <property type="match status" value="1"/>
</dbReference>
<organism evidence="3 4">
    <name type="scientific">Hericium alpestre</name>
    <dbReference type="NCBI Taxonomy" id="135208"/>
    <lineage>
        <taxon>Eukaryota</taxon>
        <taxon>Fungi</taxon>
        <taxon>Dikarya</taxon>
        <taxon>Basidiomycota</taxon>
        <taxon>Agaricomycotina</taxon>
        <taxon>Agaricomycetes</taxon>
        <taxon>Russulales</taxon>
        <taxon>Hericiaceae</taxon>
        <taxon>Hericium</taxon>
    </lineage>
</organism>
<dbReference type="OrthoDB" id="6109at2759"/>
<dbReference type="Gene3D" id="2.130.10.10">
    <property type="entry name" value="YVTN repeat-like/Quinoprotein amine dehydrogenase"/>
    <property type="match status" value="1"/>
</dbReference>
<name>A0A4Z0A2I1_9AGAM</name>
<dbReference type="InterPro" id="IPR050358">
    <property type="entry name" value="RSE1/DDB1/CFT1"/>
</dbReference>
<proteinExistence type="predicted"/>
<evidence type="ECO:0000313" key="4">
    <source>
        <dbReference type="Proteomes" id="UP000298061"/>
    </source>
</evidence>
<gene>
    <name evidence="3" type="ORF">EWM64_g3505</name>
</gene>
<dbReference type="AlphaFoldDB" id="A0A4Z0A2I1"/>
<sequence length="371" mass="41133">MQALHQDILPPSGVEFATSLKLTPSTSLDSALEPSTSAAASHKRALYNIVVARCNVLRVFEVREEPAPISAQADEERERRSNVRRGTDAVEGEVEMDVQGEGFVNMGSVKTTGLKGATGPPTVIRLYFVREHRLHGTVTGLESVRIISSIEDKLDRLLVSFKDAKIALLEWSDAVHDLITVSIHTYERAPQLLSLDSSLFRAELRTDPDSRCAALLLPQDALAILPFYQTQAELDELESSRARDVPYSPSFILDFAKDVDESIRNVADFAFLPGFNNPTVAVLFQTQETWTGRLKEYKDTMRLFIFTLDLITRSYPVITRVEGLPYDCLSLAPCSPALGGVVVLASNALMHVDQASRRVVLPRERLALTHQ</sequence>